<dbReference type="AlphaFoldDB" id="A0A6G0WXY5"/>
<comment type="caution">
    <text evidence="2">The sequence shown here is derived from an EMBL/GenBank/DDBJ whole genome shotgun (WGS) entry which is preliminary data.</text>
</comment>
<dbReference type="Gene3D" id="3.40.1190.20">
    <property type="match status" value="1"/>
</dbReference>
<evidence type="ECO:0000313" key="2">
    <source>
        <dbReference type="EMBL" id="KAF0732375.1"/>
    </source>
</evidence>
<organism evidence="2 3">
    <name type="scientific">Aphanomyces euteiches</name>
    <dbReference type="NCBI Taxonomy" id="100861"/>
    <lineage>
        <taxon>Eukaryota</taxon>
        <taxon>Sar</taxon>
        <taxon>Stramenopiles</taxon>
        <taxon>Oomycota</taxon>
        <taxon>Saprolegniomycetes</taxon>
        <taxon>Saprolegniales</taxon>
        <taxon>Verrucalvaceae</taxon>
        <taxon>Aphanomyces</taxon>
    </lineage>
</organism>
<dbReference type="SUPFAM" id="SSF53613">
    <property type="entry name" value="Ribokinase-like"/>
    <property type="match status" value="1"/>
</dbReference>
<dbReference type="InterPro" id="IPR052562">
    <property type="entry name" value="Ketohexokinase-related"/>
</dbReference>
<accession>A0A6G0WXY5</accession>
<dbReference type="PANTHER" id="PTHR42774">
    <property type="entry name" value="PHOSPHOTRANSFERASE SYSTEM TRANSPORT PROTEIN"/>
    <property type="match status" value="1"/>
</dbReference>
<evidence type="ECO:0000259" key="1">
    <source>
        <dbReference type="Pfam" id="PF00294"/>
    </source>
</evidence>
<dbReference type="Proteomes" id="UP000481153">
    <property type="component" value="Unassembled WGS sequence"/>
</dbReference>
<proteinExistence type="predicted"/>
<dbReference type="InterPro" id="IPR029056">
    <property type="entry name" value="Ribokinase-like"/>
</dbReference>
<dbReference type="EMBL" id="VJMJ01000134">
    <property type="protein sequence ID" value="KAF0732375.1"/>
    <property type="molecule type" value="Genomic_DNA"/>
</dbReference>
<gene>
    <name evidence="2" type="ORF">Ae201684_010484</name>
</gene>
<dbReference type="PANTHER" id="PTHR42774:SF3">
    <property type="entry name" value="KETOHEXOKINASE"/>
    <property type="match status" value="1"/>
</dbReference>
<sequence length="326" mass="35160">MSLHVNNHDNRSGGGGCLVVGIATIDVILSTPNFPQEDTKIRATKSEKRRGGNGSNTLVVCSQLDVFLSLHWMGILVNPSVNSDARFIVQDLEAHGIDVSPCQIVDSGAMPTSYILSSAATGSRTIVHHRELDEVTVDHFEKTLPTLSSLGWIHFECRDARRTLDMIAIARAMHPTMPLSLEIEAPRHRWDLLQPAFGLVSYVFVSQTYVESLGYTDAPSFLDVLALQVANSSSLRGVLCPWGAQGAFYLENGSVQHIPVDKLAHVVSSVGAGDAFIAATMSALHAGQTLHQAVAAGCRVARLKCLQPGMELNQDDAAKNVFLHAS</sequence>
<feature type="domain" description="Carbohydrate kinase PfkB" evidence="1">
    <location>
        <begin position="18"/>
        <end position="311"/>
    </location>
</feature>
<dbReference type="InterPro" id="IPR011611">
    <property type="entry name" value="PfkB_dom"/>
</dbReference>
<evidence type="ECO:0000313" key="3">
    <source>
        <dbReference type="Proteomes" id="UP000481153"/>
    </source>
</evidence>
<dbReference type="Pfam" id="PF00294">
    <property type="entry name" value="PfkB"/>
    <property type="match status" value="1"/>
</dbReference>
<protein>
    <recommendedName>
        <fullName evidence="1">Carbohydrate kinase PfkB domain-containing protein</fullName>
    </recommendedName>
</protein>
<keyword evidence="3" id="KW-1185">Reference proteome</keyword>
<name>A0A6G0WXY5_9STRA</name>
<reference evidence="2 3" key="1">
    <citation type="submission" date="2019-07" db="EMBL/GenBank/DDBJ databases">
        <title>Genomics analysis of Aphanomyces spp. identifies a new class of oomycete effector associated with host adaptation.</title>
        <authorList>
            <person name="Gaulin E."/>
        </authorList>
    </citation>
    <scope>NUCLEOTIDE SEQUENCE [LARGE SCALE GENOMIC DNA]</scope>
    <source>
        <strain evidence="2 3">ATCC 201684</strain>
    </source>
</reference>
<dbReference type="VEuPathDB" id="FungiDB:AeMF1_001806"/>